<dbReference type="SUPFAM" id="SSF47413">
    <property type="entry name" value="lambda repressor-like DNA-binding domains"/>
    <property type="match status" value="1"/>
</dbReference>
<keyword evidence="5" id="KW-1185">Reference proteome</keyword>
<dbReference type="InterPro" id="IPR013096">
    <property type="entry name" value="Cupin_2"/>
</dbReference>
<evidence type="ECO:0000313" key="4">
    <source>
        <dbReference type="EMBL" id="MCP3425576.1"/>
    </source>
</evidence>
<evidence type="ECO:0000259" key="3">
    <source>
        <dbReference type="PROSITE" id="PS50943"/>
    </source>
</evidence>
<dbReference type="InterPro" id="IPR010982">
    <property type="entry name" value="Lambda_DNA-bd_dom_sf"/>
</dbReference>
<dbReference type="GO" id="GO:0003700">
    <property type="term" value="F:DNA-binding transcription factor activity"/>
    <property type="evidence" value="ECO:0007669"/>
    <property type="project" value="TreeGrafter"/>
</dbReference>
<evidence type="ECO:0000313" key="5">
    <source>
        <dbReference type="Proteomes" id="UP001139502"/>
    </source>
</evidence>
<dbReference type="PANTHER" id="PTHR46797">
    <property type="entry name" value="HTH-TYPE TRANSCRIPTIONAL REGULATOR"/>
    <property type="match status" value="1"/>
</dbReference>
<accession>A0A9X2KKZ4</accession>
<dbReference type="GO" id="GO:0005829">
    <property type="term" value="C:cytosol"/>
    <property type="evidence" value="ECO:0007669"/>
    <property type="project" value="TreeGrafter"/>
</dbReference>
<dbReference type="Gene3D" id="2.60.120.10">
    <property type="entry name" value="Jelly Rolls"/>
    <property type="match status" value="1"/>
</dbReference>
<reference evidence="4" key="1">
    <citation type="submission" date="2022-06" db="EMBL/GenBank/DDBJ databases">
        <title>Rothia sp. isolated from sandalwood seedling.</title>
        <authorList>
            <person name="Tuikhar N."/>
            <person name="Kirdat K."/>
            <person name="Thorat V."/>
            <person name="Swetha P."/>
            <person name="Padma S."/>
            <person name="Sundararaj R."/>
            <person name="Yadav A."/>
        </authorList>
    </citation>
    <scope>NUCLEOTIDE SEQUENCE</scope>
    <source>
        <strain evidence="4">AR01</strain>
    </source>
</reference>
<dbReference type="CDD" id="cd00093">
    <property type="entry name" value="HTH_XRE"/>
    <property type="match status" value="1"/>
</dbReference>
<sequence length="203" mass="21352">MDADTAGILAAIGPRLRSLRTARGLTLAAVSAESGLSVSLLSRVETGARQPTLDVLIPLAKVYRVALGSLVEAPDVGDPRVHLQPYALAGGGVAVPLTRFPGRLHAFKHVLGPREPKLVSHAGHAWIYVLAGRLRLLLGEEEHRLGPGEVARFESTVPHWFGPPDGETVEILHLYGPRGDRPILRSEHAQGGGAPPASPAAAG</sequence>
<dbReference type="InterPro" id="IPR011051">
    <property type="entry name" value="RmlC_Cupin_sf"/>
</dbReference>
<keyword evidence="1" id="KW-0238">DNA-binding</keyword>
<organism evidence="4 5">
    <name type="scientific">Rothia santali</name>
    <dbReference type="NCBI Taxonomy" id="2949643"/>
    <lineage>
        <taxon>Bacteria</taxon>
        <taxon>Bacillati</taxon>
        <taxon>Actinomycetota</taxon>
        <taxon>Actinomycetes</taxon>
        <taxon>Micrococcales</taxon>
        <taxon>Micrococcaceae</taxon>
        <taxon>Rothia</taxon>
    </lineage>
</organism>
<dbReference type="RefSeq" id="WP_254165851.1">
    <property type="nucleotide sequence ID" value="NZ_JANAFB010000011.1"/>
</dbReference>
<dbReference type="SMART" id="SM00530">
    <property type="entry name" value="HTH_XRE"/>
    <property type="match status" value="1"/>
</dbReference>
<dbReference type="SUPFAM" id="SSF51182">
    <property type="entry name" value="RmlC-like cupins"/>
    <property type="match status" value="1"/>
</dbReference>
<dbReference type="AlphaFoldDB" id="A0A9X2KKZ4"/>
<feature type="domain" description="HTH cro/C1-type" evidence="3">
    <location>
        <begin position="16"/>
        <end position="70"/>
    </location>
</feature>
<dbReference type="InterPro" id="IPR001387">
    <property type="entry name" value="Cro/C1-type_HTH"/>
</dbReference>
<dbReference type="InterPro" id="IPR014710">
    <property type="entry name" value="RmlC-like_jellyroll"/>
</dbReference>
<dbReference type="Pfam" id="PF07883">
    <property type="entry name" value="Cupin_2"/>
    <property type="match status" value="1"/>
</dbReference>
<comment type="caution">
    <text evidence="4">The sequence shown here is derived from an EMBL/GenBank/DDBJ whole genome shotgun (WGS) entry which is preliminary data.</text>
</comment>
<evidence type="ECO:0000256" key="2">
    <source>
        <dbReference type="SAM" id="MobiDB-lite"/>
    </source>
</evidence>
<dbReference type="PANTHER" id="PTHR46797:SF1">
    <property type="entry name" value="METHYLPHOSPHONATE SYNTHASE"/>
    <property type="match status" value="1"/>
</dbReference>
<gene>
    <name evidence="4" type="ORF">NBM05_05995</name>
</gene>
<dbReference type="Proteomes" id="UP001139502">
    <property type="component" value="Unassembled WGS sequence"/>
</dbReference>
<protein>
    <submittedName>
        <fullName evidence="4">Helix-turn-helix domain-containing protein</fullName>
    </submittedName>
</protein>
<dbReference type="InterPro" id="IPR050807">
    <property type="entry name" value="TransReg_Diox_bact_type"/>
</dbReference>
<feature type="region of interest" description="Disordered" evidence="2">
    <location>
        <begin position="182"/>
        <end position="203"/>
    </location>
</feature>
<dbReference type="Gene3D" id="1.10.260.40">
    <property type="entry name" value="lambda repressor-like DNA-binding domains"/>
    <property type="match status" value="1"/>
</dbReference>
<name>A0A9X2KKZ4_9MICC</name>
<dbReference type="GO" id="GO:0003677">
    <property type="term" value="F:DNA binding"/>
    <property type="evidence" value="ECO:0007669"/>
    <property type="project" value="UniProtKB-KW"/>
</dbReference>
<dbReference type="EMBL" id="JANAFB010000011">
    <property type="protein sequence ID" value="MCP3425576.1"/>
    <property type="molecule type" value="Genomic_DNA"/>
</dbReference>
<proteinExistence type="predicted"/>
<dbReference type="Pfam" id="PF13560">
    <property type="entry name" value="HTH_31"/>
    <property type="match status" value="1"/>
</dbReference>
<dbReference type="PROSITE" id="PS50943">
    <property type="entry name" value="HTH_CROC1"/>
    <property type="match status" value="1"/>
</dbReference>
<evidence type="ECO:0000256" key="1">
    <source>
        <dbReference type="ARBA" id="ARBA00023125"/>
    </source>
</evidence>